<dbReference type="Proteomes" id="UP001139994">
    <property type="component" value="Unassembled WGS sequence"/>
</dbReference>
<organism evidence="1 2">
    <name type="scientific">Pseudomonas peradeniyensis</name>
    <dbReference type="NCBI Taxonomy" id="2745488"/>
    <lineage>
        <taxon>Bacteria</taxon>
        <taxon>Pseudomonadati</taxon>
        <taxon>Pseudomonadota</taxon>
        <taxon>Gammaproteobacteria</taxon>
        <taxon>Pseudomonadales</taxon>
        <taxon>Pseudomonadaceae</taxon>
        <taxon>Pseudomonas</taxon>
    </lineage>
</organism>
<dbReference type="RefSeq" id="WP_156329569.1">
    <property type="nucleotide sequence ID" value="NZ_JAOSLA010000001.1"/>
</dbReference>
<proteinExistence type="predicted"/>
<reference evidence="1" key="3">
    <citation type="journal article" date="2023" name="mSystems">
        <title>Charting the Lipopeptidome of Nonpathogenic Pseudomonas.</title>
        <authorList>
            <person name="Cesa-Luna C."/>
            <person name="Geudens N."/>
            <person name="Girard L."/>
            <person name="De Roo V."/>
            <person name="Maklad H.R."/>
            <person name="Martins J.C."/>
            <person name="Hofte M."/>
            <person name="De Mot R."/>
        </authorList>
    </citation>
    <scope>NUCLEOTIDE SEQUENCE</scope>
    <source>
        <strain evidence="1">COR51</strain>
    </source>
</reference>
<protein>
    <recommendedName>
        <fullName evidence="3">Lipoprotein</fullName>
    </recommendedName>
</protein>
<comment type="caution">
    <text evidence="1">The sequence shown here is derived from an EMBL/GenBank/DDBJ whole genome shotgun (WGS) entry which is preliminary data.</text>
</comment>
<evidence type="ECO:0000313" key="1">
    <source>
        <dbReference type="EMBL" id="MCU7236705.1"/>
    </source>
</evidence>
<keyword evidence="2" id="KW-1185">Reference proteome</keyword>
<gene>
    <name evidence="1" type="ORF">OC929_01465</name>
</gene>
<name>A0ABT2V4T5_9PSED</name>
<reference evidence="1" key="2">
    <citation type="submission" date="2022-09" db="EMBL/GenBank/DDBJ databases">
        <authorList>
            <person name="Cesa-Luna C."/>
            <person name="Girard L."/>
            <person name="Lood C."/>
            <person name="Hofte M."/>
            <person name="De Mot R."/>
        </authorList>
    </citation>
    <scope>NUCLEOTIDE SEQUENCE</scope>
    <source>
        <strain evidence="1">COR51</strain>
    </source>
</reference>
<sequence>MLFLLCCALVCAGCVNDPNARDSTVVKTATDGIRCPPPPADVMQTATKADGSFDFKLNEVRKVALEAGAGIERKYEKIREIDPQLQTVETVHYRLCIEYSNGTFTKEEYKKAIQALPLFGSPARGTPGDDKAQNKQSMVFPARSALAPGGTRTEPSLGLTIILKSMGDICALPCQVKSKATLDVTTSSFRMPNYDVQPGSTITFTHENETFLLTIEQIKYSPFYVVLGIDRIKI</sequence>
<evidence type="ECO:0008006" key="3">
    <source>
        <dbReference type="Google" id="ProtNLM"/>
    </source>
</evidence>
<dbReference type="EMBL" id="JAOSLA010000001">
    <property type="protein sequence ID" value="MCU7236705.1"/>
    <property type="molecule type" value="Genomic_DNA"/>
</dbReference>
<evidence type="ECO:0000313" key="2">
    <source>
        <dbReference type="Proteomes" id="UP001139994"/>
    </source>
</evidence>
<reference evidence="1" key="1">
    <citation type="journal article" date="2022" name="Microbiol. Spectr.">
        <title>An Nuclear Magnetic Resonance Fingerprint Matching Approach for the Identification and Structural Re-Evaluation of Pseudomonas Lipopeptides.</title>
        <authorList>
            <person name="De Roo V."/>
            <person name="Verleysen Y."/>
            <person name="Kovacs B."/>
            <person name="De Vleeschouwer M."/>
            <person name="Muangkaew P."/>
            <person name="Girard L."/>
            <person name="Hofte M."/>
            <person name="De Mot R."/>
            <person name="Madder A."/>
            <person name="Geudens N."/>
            <person name="Martins J.C."/>
        </authorList>
    </citation>
    <scope>NUCLEOTIDE SEQUENCE</scope>
    <source>
        <strain evidence="1">COR51</strain>
    </source>
</reference>
<accession>A0ABT2V4T5</accession>